<dbReference type="Pfam" id="PF18862">
    <property type="entry name" value="ApeA_NTD1"/>
    <property type="match status" value="1"/>
</dbReference>
<gene>
    <name evidence="3" type="ORF">SAMN05444143_103236</name>
</gene>
<organism evidence="3 4">
    <name type="scientific">Flavobacterium succinicans</name>
    <dbReference type="NCBI Taxonomy" id="29536"/>
    <lineage>
        <taxon>Bacteria</taxon>
        <taxon>Pseudomonadati</taxon>
        <taxon>Bacteroidota</taxon>
        <taxon>Flavobacteriia</taxon>
        <taxon>Flavobacteriales</taxon>
        <taxon>Flavobacteriaceae</taxon>
        <taxon>Flavobacterium</taxon>
    </lineage>
</organism>
<dbReference type="eggNOG" id="ENOG50303CN">
    <property type="taxonomic scope" value="Bacteria"/>
</dbReference>
<dbReference type="InterPro" id="IPR041223">
    <property type="entry name" value="ApeA_NTD"/>
</dbReference>
<keyword evidence="4" id="KW-1185">Reference proteome</keyword>
<evidence type="ECO:0000259" key="1">
    <source>
        <dbReference type="Pfam" id="PF18739"/>
    </source>
</evidence>
<feature type="domain" description="Apea-like HEPN" evidence="1">
    <location>
        <begin position="318"/>
        <end position="451"/>
    </location>
</feature>
<dbReference type="EMBL" id="FOUT01000003">
    <property type="protein sequence ID" value="SFM90154.1"/>
    <property type="molecule type" value="Genomic_DNA"/>
</dbReference>
<dbReference type="RefSeq" id="WP_024980941.1">
    <property type="nucleotide sequence ID" value="NZ_CBCRUM010000002.1"/>
</dbReference>
<dbReference type="Proteomes" id="UP000182961">
    <property type="component" value="Unassembled WGS sequence"/>
</dbReference>
<name>A0A1I4UMD2_9FLAO</name>
<accession>A0A1I4UMD2</accession>
<evidence type="ECO:0000259" key="2">
    <source>
        <dbReference type="Pfam" id="PF18862"/>
    </source>
</evidence>
<dbReference type="InterPro" id="IPR041229">
    <property type="entry name" value="HEPN_Apea"/>
</dbReference>
<proteinExistence type="predicted"/>
<feature type="domain" description="ApeA N-terminal" evidence="2">
    <location>
        <begin position="6"/>
        <end position="288"/>
    </location>
</feature>
<evidence type="ECO:0000313" key="4">
    <source>
        <dbReference type="Proteomes" id="UP000182961"/>
    </source>
</evidence>
<evidence type="ECO:0000313" key="3">
    <source>
        <dbReference type="EMBL" id="SFM90154.1"/>
    </source>
</evidence>
<dbReference type="AlphaFoldDB" id="A0A1I4UMD2"/>
<dbReference type="Pfam" id="PF18739">
    <property type="entry name" value="HEPN_Apea"/>
    <property type="match status" value="1"/>
</dbReference>
<reference evidence="4" key="1">
    <citation type="submission" date="2016-10" db="EMBL/GenBank/DDBJ databases">
        <authorList>
            <person name="Varghese N."/>
            <person name="Submissions S."/>
        </authorList>
    </citation>
    <scope>NUCLEOTIDE SEQUENCE [LARGE SCALE GENOMIC DNA]</scope>
    <source>
        <strain evidence="4">DSM 4002</strain>
    </source>
</reference>
<sequence length="470" mass="55501">MIINFEIQGLWFLPENKEKRIPGTLRFDPVDGAILELIGSLNNQDFFLQSNPETFIILGLSVNSEYITLFNCFNFSRRGQTYRKGNEQGPAIEKYYANFILKGHHFETEESLKFNSIKSSIQNFDEWLNITGFKHSESLNKLTEKSIYLDYELPENIEFELHDNFKGKFIFSSTSPSYYSPKSESITQNVEIEINSTEDIALDDIRKLLARFQNFLIMGIYKSVFPTAITLYNSNLMNDYGNSGKYRKPIEFFQTTSKRKNRKEIHPNEMLFDYRKIESHFPVVIKNWFTKYDKLKPAFGLIFEQFYNESKFSENTFLNLAQAAETLHSRLYNHTKIPKEDYKEMKNEILKLTPVKYHTWLKEQFNFGNQLNLHQRLTELLDKYSNETLSELIPNKITFIKQIKDLRNYYTHYSTSLEKHLISEQDLMLLSERIKLILVIGLLHEIGLPKKTIDSLLEKVKYNFNHLKVE</sequence>
<protein>
    <submittedName>
        <fullName evidence="3">Uncharacterized protein</fullName>
    </submittedName>
</protein>